<dbReference type="STRING" id="1072389.K1X7A4"/>
<keyword evidence="1" id="KW-0677">Repeat</keyword>
<organism evidence="3 4">
    <name type="scientific">Marssonina brunnea f. sp. multigermtubi (strain MB_m1)</name>
    <name type="common">Marssonina leaf spot fungus</name>
    <dbReference type="NCBI Taxonomy" id="1072389"/>
    <lineage>
        <taxon>Eukaryota</taxon>
        <taxon>Fungi</taxon>
        <taxon>Dikarya</taxon>
        <taxon>Ascomycota</taxon>
        <taxon>Pezizomycotina</taxon>
        <taxon>Leotiomycetes</taxon>
        <taxon>Helotiales</taxon>
        <taxon>Drepanopezizaceae</taxon>
        <taxon>Drepanopeziza</taxon>
    </lineage>
</organism>
<feature type="compositionally biased region" description="Low complexity" evidence="2">
    <location>
        <begin position="36"/>
        <end position="46"/>
    </location>
</feature>
<sequence>MSLGSRIAKRARVADFASLASTPREPLSFLYPPWLRNSSTASSTPARARRDAPSEPDAQAFKSKPPIPDYPATVGDDPAALFQRFDRPKGNVSRDSPLMVQQLTPKERPPYIATDDCIAALKKERNTHQKDLSTDGTGTASSTRNVVQKVISLQQNKEIAKLSAKYSRKTYQEYKRESKATRIPDWRIILEDLVKHTPQQGKWLSNALIFEIPPNFAPRIMHGIDDYYQEIGDKYGCQMQLAGRSDTTHEFTRFVISGPATAISKCTADILRITPDVKIYATPKGLTDQADNSMDADTKQSNFRVYKNEAEMRYVMARRKESRLQVLPEHIPRPKQWTQLSFLNYVQALTKSHVPSHFRRFGLGLPDVHSEVVLRLLRELFREPEMRSAITRQACHLALGYFVRHNRILDARVMFVRMEVMKMQMVPETFNIMLSGAAKLNDIHNFHFILYLMLHRGIEPNGQTWILFMKAFDDVNIKMHILAAMKNKGLLNHPDVRLNVIQELAHPEIESSLDRNQSQAEFIAHMDSRYGDNWLTASTANHIMRSLGAHGLISRCWELLHLMDSRSVVSDKNSIDRILVYCKQSTNLTGAVELLRSLPKNNMWVPNQETYRIMFDLAWRAHSYNVAKVVWRYACLSAATTLRMRHRVFQSMIESNGVEKPKTLKARWKKYAGPVITGLNDLSEHPSRAPDHAFIFQVTEGKEAILSDYAETRMDRFPDEEPALSSGHEGNVTEGSAESVSEDSTDVQGDAVTTPDMLGLAPADPPQDAESTDTDVSYYRPLECHNLPSWTQHLENRKLPQILEPWGPSRIGKRLPQYKVPILKEYFYADLGMHKEWEPVRPFHEILVSALRMDDEWKSRNGNEHAEREGEGKKEKAYKEWGLEELLDGRALKVRIRMKGVRGGQVFYDWR</sequence>
<dbReference type="HOGENOM" id="CLU_014728_0_0_1"/>
<accession>K1X7A4</accession>
<dbReference type="InterPro" id="IPR011990">
    <property type="entry name" value="TPR-like_helical_dom_sf"/>
</dbReference>
<dbReference type="AlphaFoldDB" id="K1X7A4"/>
<evidence type="ECO:0000256" key="2">
    <source>
        <dbReference type="SAM" id="MobiDB-lite"/>
    </source>
</evidence>
<gene>
    <name evidence="3" type="ORF">MBM_05007</name>
</gene>
<feature type="region of interest" description="Disordered" evidence="2">
    <location>
        <begin position="718"/>
        <end position="773"/>
    </location>
</feature>
<dbReference type="InterPro" id="IPR051240">
    <property type="entry name" value="Mito_RNA-Proc/Resp"/>
</dbReference>
<dbReference type="InParanoid" id="K1X7A4"/>
<evidence type="ECO:0000313" key="3">
    <source>
        <dbReference type="EMBL" id="EKD16538.1"/>
    </source>
</evidence>
<evidence type="ECO:0000313" key="4">
    <source>
        <dbReference type="Proteomes" id="UP000006753"/>
    </source>
</evidence>
<dbReference type="PANTHER" id="PTHR47933">
    <property type="entry name" value="PENTATRICOPEPTIDE REPEAT-CONTAINING PROTEIN 1, MITOCHONDRIAL"/>
    <property type="match status" value="1"/>
</dbReference>
<feature type="region of interest" description="Disordered" evidence="2">
    <location>
        <begin position="25"/>
        <end position="72"/>
    </location>
</feature>
<dbReference type="GeneID" id="18760942"/>
<name>K1X7A4_MARBU</name>
<dbReference type="eggNOG" id="ENOG502S5GM">
    <property type="taxonomic scope" value="Eukaryota"/>
</dbReference>
<dbReference type="PANTHER" id="PTHR47933:SF11">
    <property type="entry name" value="PENTATRICOPEPTIDE REPEAT-CONTAINING PROTEIN 2"/>
    <property type="match status" value="1"/>
</dbReference>
<evidence type="ECO:0000256" key="1">
    <source>
        <dbReference type="ARBA" id="ARBA00022737"/>
    </source>
</evidence>
<reference evidence="3 4" key="1">
    <citation type="journal article" date="2012" name="BMC Genomics">
        <title>Sequencing the genome of Marssonina brunnea reveals fungus-poplar co-evolution.</title>
        <authorList>
            <person name="Zhu S."/>
            <person name="Cao Y.-Z."/>
            <person name="Jiang C."/>
            <person name="Tan B.-Y."/>
            <person name="Wang Z."/>
            <person name="Feng S."/>
            <person name="Zhang L."/>
            <person name="Su X.-H."/>
            <person name="Brejova B."/>
            <person name="Vinar T."/>
            <person name="Xu M."/>
            <person name="Wang M.-X."/>
            <person name="Zhang S.-G."/>
            <person name="Huang M.-R."/>
            <person name="Wu R."/>
            <person name="Zhou Y."/>
        </authorList>
    </citation>
    <scope>NUCLEOTIDE SEQUENCE [LARGE SCALE GENOMIC DNA]</scope>
    <source>
        <strain evidence="3 4">MB_m1</strain>
    </source>
</reference>
<proteinExistence type="predicted"/>
<dbReference type="OrthoDB" id="185373at2759"/>
<dbReference type="GO" id="GO:0003729">
    <property type="term" value="F:mRNA binding"/>
    <property type="evidence" value="ECO:0007669"/>
    <property type="project" value="TreeGrafter"/>
</dbReference>
<dbReference type="EMBL" id="JH921438">
    <property type="protein sequence ID" value="EKD16538.1"/>
    <property type="molecule type" value="Genomic_DNA"/>
</dbReference>
<dbReference type="KEGG" id="mbe:MBM_05007"/>
<dbReference type="RefSeq" id="XP_007292896.1">
    <property type="nucleotide sequence ID" value="XM_007292834.1"/>
</dbReference>
<keyword evidence="4" id="KW-1185">Reference proteome</keyword>
<dbReference type="Proteomes" id="UP000006753">
    <property type="component" value="Unassembled WGS sequence"/>
</dbReference>
<protein>
    <submittedName>
        <fullName evidence="3">Pentatricopeptide repeat domain-containing protein</fullName>
    </submittedName>
</protein>
<dbReference type="Gene3D" id="1.25.40.10">
    <property type="entry name" value="Tetratricopeptide repeat domain"/>
    <property type="match status" value="2"/>
</dbReference>